<dbReference type="InterPro" id="IPR001650">
    <property type="entry name" value="Helicase_C-like"/>
</dbReference>
<dbReference type="SMART" id="SM00487">
    <property type="entry name" value="DEXDc"/>
    <property type="match status" value="1"/>
</dbReference>
<dbReference type="Pfam" id="PF01966">
    <property type="entry name" value="HD"/>
    <property type="match status" value="1"/>
</dbReference>
<feature type="domain" description="Helicase ATP-binding" evidence="10">
    <location>
        <begin position="265"/>
        <end position="452"/>
    </location>
</feature>
<dbReference type="SUPFAM" id="SSF52540">
    <property type="entry name" value="P-loop containing nucleoside triphosphate hydrolases"/>
    <property type="match status" value="1"/>
</dbReference>
<keyword evidence="6" id="KW-0378">Hydrolase</keyword>
<keyword evidence="7" id="KW-0347">Helicase</keyword>
<evidence type="ECO:0000256" key="9">
    <source>
        <dbReference type="ARBA" id="ARBA00023118"/>
    </source>
</evidence>
<keyword evidence="8" id="KW-0067">ATP-binding</keyword>
<feature type="domain" description="HD Cas3-type" evidence="11">
    <location>
        <begin position="12"/>
        <end position="207"/>
    </location>
</feature>
<dbReference type="PANTHER" id="PTHR47962">
    <property type="entry name" value="ATP-DEPENDENT HELICASE LHR-RELATED-RELATED"/>
    <property type="match status" value="1"/>
</dbReference>
<comment type="similarity">
    <text evidence="2">In the central section; belongs to the CRISPR-associated helicase Cas3 family.</text>
</comment>
<dbReference type="InterPro" id="IPR054712">
    <property type="entry name" value="Cas3-like_dom"/>
</dbReference>
<dbReference type="SMART" id="SM00490">
    <property type="entry name" value="HELICc"/>
    <property type="match status" value="1"/>
</dbReference>
<reference evidence="12" key="2">
    <citation type="submission" date="2020-09" db="EMBL/GenBank/DDBJ databases">
        <authorList>
            <person name="Sun Q."/>
            <person name="Zhou Y."/>
        </authorList>
    </citation>
    <scope>NUCLEOTIDE SEQUENCE</scope>
    <source>
        <strain evidence="12">CGMCC 1.12777</strain>
    </source>
</reference>
<dbReference type="InterPro" id="IPR038257">
    <property type="entry name" value="CRISPR-assoc_Cas3_HD_sf"/>
</dbReference>
<dbReference type="GO" id="GO:0016887">
    <property type="term" value="F:ATP hydrolysis activity"/>
    <property type="evidence" value="ECO:0007669"/>
    <property type="project" value="TreeGrafter"/>
</dbReference>
<comment type="similarity">
    <text evidence="1">In the N-terminal section; belongs to the CRISPR-associated nuclease Cas3-HD family.</text>
</comment>
<dbReference type="InterPro" id="IPR006474">
    <property type="entry name" value="Helicase_Cas3_CRISPR-ass_core"/>
</dbReference>
<dbReference type="PROSITE" id="PS51192">
    <property type="entry name" value="HELICASE_ATP_BIND_1"/>
    <property type="match status" value="1"/>
</dbReference>
<reference evidence="12" key="1">
    <citation type="journal article" date="2014" name="Int. J. Syst. Evol. Microbiol.">
        <title>Complete genome sequence of Corynebacterium casei LMG S-19264T (=DSM 44701T), isolated from a smear-ripened cheese.</title>
        <authorList>
            <consortium name="US DOE Joint Genome Institute (JGI-PGF)"/>
            <person name="Walter F."/>
            <person name="Albersmeier A."/>
            <person name="Kalinowski J."/>
            <person name="Ruckert C."/>
        </authorList>
    </citation>
    <scope>NUCLEOTIDE SEQUENCE</scope>
    <source>
        <strain evidence="12">CGMCC 1.12777</strain>
    </source>
</reference>
<organism evidence="12 13">
    <name type="scientific">Pullulanibacillus pueri</name>
    <dbReference type="NCBI Taxonomy" id="1437324"/>
    <lineage>
        <taxon>Bacteria</taxon>
        <taxon>Bacillati</taxon>
        <taxon>Bacillota</taxon>
        <taxon>Bacilli</taxon>
        <taxon>Bacillales</taxon>
        <taxon>Sporolactobacillaceae</taxon>
        <taxon>Pullulanibacillus</taxon>
    </lineage>
</organism>
<dbReference type="NCBIfam" id="TIGR01596">
    <property type="entry name" value="cas3_HD"/>
    <property type="match status" value="1"/>
</dbReference>
<dbReference type="Proteomes" id="UP000656813">
    <property type="component" value="Unassembled WGS sequence"/>
</dbReference>
<dbReference type="CDD" id="cd09641">
    <property type="entry name" value="Cas3''_I"/>
    <property type="match status" value="1"/>
</dbReference>
<dbReference type="Gene3D" id="3.40.50.300">
    <property type="entry name" value="P-loop containing nucleotide triphosphate hydrolases"/>
    <property type="match status" value="2"/>
</dbReference>
<evidence type="ECO:0000256" key="6">
    <source>
        <dbReference type="ARBA" id="ARBA00022801"/>
    </source>
</evidence>
<dbReference type="Gene3D" id="1.10.3210.30">
    <property type="match status" value="1"/>
</dbReference>
<evidence type="ECO:0000313" key="12">
    <source>
        <dbReference type="EMBL" id="GGH79889.1"/>
    </source>
</evidence>
<name>A0A8J3ELP4_9BACL</name>
<evidence type="ECO:0000256" key="7">
    <source>
        <dbReference type="ARBA" id="ARBA00022806"/>
    </source>
</evidence>
<accession>A0A8J3ELP4</accession>
<dbReference type="InterPro" id="IPR006483">
    <property type="entry name" value="CRISPR-assoc_Cas3_HD"/>
</dbReference>
<protein>
    <submittedName>
        <fullName evidence="12">CRISPR-associated helicase/endonuclease Cas3</fullName>
    </submittedName>
</protein>
<dbReference type="GO" id="GO:0046872">
    <property type="term" value="F:metal ion binding"/>
    <property type="evidence" value="ECO:0007669"/>
    <property type="project" value="UniProtKB-KW"/>
</dbReference>
<dbReference type="CDD" id="cd17930">
    <property type="entry name" value="DEXHc_cas3"/>
    <property type="match status" value="1"/>
</dbReference>
<dbReference type="SUPFAM" id="SSF109604">
    <property type="entry name" value="HD-domain/PDEase-like"/>
    <property type="match status" value="1"/>
</dbReference>
<comment type="caution">
    <text evidence="12">The sequence shown here is derived from an EMBL/GenBank/DDBJ whole genome shotgun (WGS) entry which is preliminary data.</text>
</comment>
<dbReference type="InterPro" id="IPR027417">
    <property type="entry name" value="P-loop_NTPase"/>
</dbReference>
<dbReference type="InterPro" id="IPR011545">
    <property type="entry name" value="DEAD/DEAH_box_helicase_dom"/>
</dbReference>
<dbReference type="GO" id="GO:0003677">
    <property type="term" value="F:DNA binding"/>
    <property type="evidence" value="ECO:0007669"/>
    <property type="project" value="TreeGrafter"/>
</dbReference>
<keyword evidence="13" id="KW-1185">Reference proteome</keyword>
<dbReference type="AlphaFoldDB" id="A0A8J3ELP4"/>
<sequence>MIMGSVAHIRQSDGKVQTVEEHLISVQKLASRYGRTIGVERLAGLAGVLHDVGKYSNEFRNYLLDAVSHPERPPKRGTVDHSTAGGKMLYEGFHSKNNSVPEKIISEIVGNAIISHHMGLQDFLSPELESDYLNRVSEKPIDDFQNVVEAFYHHILSQEDFQDYVKQCEIELTHFFKQNIDKQNGQKLFLTLLTKYIFSCLIDADRTDTRCFEEKTSPTIDSQNDNLFEAYYNKLTNHLSDLNANPHTQTTINQLRAKMSQECDAFAEKPSGIYTLSIPTGGGKTLASLRYALKHAVTHQKERIIYVVPYTTIIEQNAEEVKRILEDRDHILEHHSNVVETESDTLNDVKDKSLKLAKDNWDAPVIFTTMVQFLNAFYSKGTRNVRRLHHLANAVIIFDEVQSVPIKCVSLFNEALNFLKGAGGSSILLCTATQPALDFVQHSIEKIDGEIVQDLEQVTGAFKRVDIIDKTTNEGWDTEALSDFVFDQLQDVSSVLVILNTKTVVRRLFSHIKETDPNLRVYHLSTSMCAAHRKDILAKVNEAINHKEKVVCLSTQLIEAGVDISFECVIRSLAGLDSIAQAAGRCNRHGEFGHRNVYIINHKEENLKHLQEIATGARITKQLLIDRHHDQGIKDLLSSEALTLYFQSYYEALKEDLDYFIPTVQKNMFELLKGNVGYRDAYWNKTKKSFNLLLDMSIKTAANHFKVIDNQTTSLLVPYKEGHEIIAEFNGEVTIEDMTALLKKAQHYTVNVYQHEIDRLSQQGDIQSLLEGKLFCLRENAYDLNYGVNIDGNGLMEEHFI</sequence>
<keyword evidence="3" id="KW-0540">Nuclease</keyword>
<dbReference type="GO" id="GO:0004518">
    <property type="term" value="F:nuclease activity"/>
    <property type="evidence" value="ECO:0007669"/>
    <property type="project" value="UniProtKB-KW"/>
</dbReference>
<dbReference type="Pfam" id="PF00270">
    <property type="entry name" value="DEAD"/>
    <property type="match status" value="1"/>
</dbReference>
<evidence type="ECO:0000256" key="1">
    <source>
        <dbReference type="ARBA" id="ARBA00006847"/>
    </source>
</evidence>
<proteinExistence type="inferred from homology"/>
<dbReference type="InterPro" id="IPR052511">
    <property type="entry name" value="ATP-dep_Helicase"/>
</dbReference>
<dbReference type="EMBL" id="BMFV01000009">
    <property type="protein sequence ID" value="GGH79889.1"/>
    <property type="molecule type" value="Genomic_DNA"/>
</dbReference>
<keyword evidence="4" id="KW-0479">Metal-binding</keyword>
<dbReference type="GO" id="GO:0004386">
    <property type="term" value="F:helicase activity"/>
    <property type="evidence" value="ECO:0007669"/>
    <property type="project" value="UniProtKB-KW"/>
</dbReference>
<dbReference type="GO" id="GO:0051607">
    <property type="term" value="P:defense response to virus"/>
    <property type="evidence" value="ECO:0007669"/>
    <property type="project" value="UniProtKB-KW"/>
</dbReference>
<dbReference type="NCBIfam" id="TIGR01587">
    <property type="entry name" value="cas3_core"/>
    <property type="match status" value="1"/>
</dbReference>
<evidence type="ECO:0000259" key="10">
    <source>
        <dbReference type="PROSITE" id="PS51192"/>
    </source>
</evidence>
<keyword evidence="9" id="KW-0051">Antiviral defense</keyword>
<evidence type="ECO:0000256" key="8">
    <source>
        <dbReference type="ARBA" id="ARBA00022840"/>
    </source>
</evidence>
<evidence type="ECO:0000259" key="11">
    <source>
        <dbReference type="PROSITE" id="PS51643"/>
    </source>
</evidence>
<dbReference type="InterPro" id="IPR014001">
    <property type="entry name" value="Helicase_ATP-bd"/>
</dbReference>
<gene>
    <name evidence="12" type="ORF">GCM10007096_15480</name>
</gene>
<evidence type="ECO:0000256" key="4">
    <source>
        <dbReference type="ARBA" id="ARBA00022723"/>
    </source>
</evidence>
<dbReference type="PROSITE" id="PS51643">
    <property type="entry name" value="HD_CAS3"/>
    <property type="match status" value="1"/>
</dbReference>
<keyword evidence="5" id="KW-0547">Nucleotide-binding</keyword>
<evidence type="ECO:0000256" key="2">
    <source>
        <dbReference type="ARBA" id="ARBA00009046"/>
    </source>
</evidence>
<dbReference type="Pfam" id="PF22590">
    <property type="entry name" value="Cas3-like_C_2"/>
    <property type="match status" value="1"/>
</dbReference>
<dbReference type="InterPro" id="IPR006674">
    <property type="entry name" value="HD_domain"/>
</dbReference>
<dbReference type="GO" id="GO:0005524">
    <property type="term" value="F:ATP binding"/>
    <property type="evidence" value="ECO:0007669"/>
    <property type="project" value="UniProtKB-KW"/>
</dbReference>
<dbReference type="PANTHER" id="PTHR47962:SF5">
    <property type="entry name" value="ATP-DEPENDENT HELICASE LHR-RELATED"/>
    <property type="match status" value="1"/>
</dbReference>
<evidence type="ECO:0000256" key="5">
    <source>
        <dbReference type="ARBA" id="ARBA00022741"/>
    </source>
</evidence>
<evidence type="ECO:0000313" key="13">
    <source>
        <dbReference type="Proteomes" id="UP000656813"/>
    </source>
</evidence>
<evidence type="ECO:0000256" key="3">
    <source>
        <dbReference type="ARBA" id="ARBA00022722"/>
    </source>
</evidence>